<dbReference type="AlphaFoldDB" id="A0A8X6IDY8"/>
<reference evidence="1" key="1">
    <citation type="submission" date="2020-07" db="EMBL/GenBank/DDBJ databases">
        <title>Multicomponent nature underlies the extraordinary mechanical properties of spider dragline silk.</title>
        <authorList>
            <person name="Kono N."/>
            <person name="Nakamura H."/>
            <person name="Mori M."/>
            <person name="Yoshida Y."/>
            <person name="Ohtoshi R."/>
            <person name="Malay A.D."/>
            <person name="Moran D.A.P."/>
            <person name="Tomita M."/>
            <person name="Numata K."/>
            <person name="Arakawa K."/>
        </authorList>
    </citation>
    <scope>NUCLEOTIDE SEQUENCE</scope>
</reference>
<organism evidence="1 2">
    <name type="scientific">Trichonephila clavata</name>
    <name type="common">Joro spider</name>
    <name type="synonym">Nephila clavata</name>
    <dbReference type="NCBI Taxonomy" id="2740835"/>
    <lineage>
        <taxon>Eukaryota</taxon>
        <taxon>Metazoa</taxon>
        <taxon>Ecdysozoa</taxon>
        <taxon>Arthropoda</taxon>
        <taxon>Chelicerata</taxon>
        <taxon>Arachnida</taxon>
        <taxon>Araneae</taxon>
        <taxon>Araneomorphae</taxon>
        <taxon>Entelegynae</taxon>
        <taxon>Araneoidea</taxon>
        <taxon>Nephilidae</taxon>
        <taxon>Trichonephila</taxon>
    </lineage>
</organism>
<sequence>MDAYSTLVDQILKTPVLANKVQDMVRESDHTSLNLVALEWKSQLANYANYQQFQKEARNMFSAGRTSFNGHFRVQNLKNAEKSLKVIVAGVSNVYRPYTKSANKLPLSIILSETLLR</sequence>
<dbReference type="EMBL" id="BMAO01021568">
    <property type="protein sequence ID" value="GFQ75495.1"/>
    <property type="molecule type" value="Genomic_DNA"/>
</dbReference>
<evidence type="ECO:0000313" key="1">
    <source>
        <dbReference type="EMBL" id="GFQ75495.1"/>
    </source>
</evidence>
<accession>A0A8X6IDY8</accession>
<proteinExistence type="predicted"/>
<dbReference type="Proteomes" id="UP000887116">
    <property type="component" value="Unassembled WGS sequence"/>
</dbReference>
<keyword evidence="2" id="KW-1185">Reference proteome</keyword>
<comment type="caution">
    <text evidence="1">The sequence shown here is derived from an EMBL/GenBank/DDBJ whole genome shotgun (WGS) entry which is preliminary data.</text>
</comment>
<name>A0A8X6IDY8_TRICU</name>
<evidence type="ECO:0000313" key="2">
    <source>
        <dbReference type="Proteomes" id="UP000887116"/>
    </source>
</evidence>
<gene>
    <name evidence="1" type="ORF">TNCT_124051</name>
</gene>
<protein>
    <submittedName>
        <fullName evidence="1">Uncharacterized protein</fullName>
    </submittedName>
</protein>